<dbReference type="InterPro" id="IPR040686">
    <property type="entry name" value="PurK_C"/>
</dbReference>
<dbReference type="SUPFAM" id="SSF51246">
    <property type="entry name" value="Rudiment single hybrid motif"/>
    <property type="match status" value="1"/>
</dbReference>
<comment type="catalytic activity">
    <reaction evidence="5 6">
        <text>5-amino-1-(5-phospho-beta-D-ribosyl)imidazole + hydrogencarbonate + ATP = 5-carboxyamino-1-(5-phospho-D-ribosyl)imidazole + ADP + phosphate + 2 H(+)</text>
        <dbReference type="Rhea" id="RHEA:19317"/>
        <dbReference type="ChEBI" id="CHEBI:15378"/>
        <dbReference type="ChEBI" id="CHEBI:17544"/>
        <dbReference type="ChEBI" id="CHEBI:30616"/>
        <dbReference type="ChEBI" id="CHEBI:43474"/>
        <dbReference type="ChEBI" id="CHEBI:58730"/>
        <dbReference type="ChEBI" id="CHEBI:137981"/>
        <dbReference type="ChEBI" id="CHEBI:456216"/>
        <dbReference type="EC" id="6.3.4.18"/>
    </reaction>
</comment>
<dbReference type="SUPFAM" id="SSF56059">
    <property type="entry name" value="Glutathione synthetase ATP-binding domain-like"/>
    <property type="match status" value="1"/>
</dbReference>
<comment type="function">
    <text evidence="5">Catalyzes the ATP-dependent conversion of 5-aminoimidazole ribonucleotide (AIR) and HCO(3)(-) to N5-carboxyaminoimidazole ribonucleotide (N5-CAIR).</text>
</comment>
<dbReference type="InterPro" id="IPR013815">
    <property type="entry name" value="ATP_grasp_subdomain_1"/>
</dbReference>
<dbReference type="InterPro" id="IPR011761">
    <property type="entry name" value="ATP-grasp"/>
</dbReference>
<feature type="domain" description="ATP-grasp" evidence="7">
    <location>
        <begin position="108"/>
        <end position="296"/>
    </location>
</feature>
<evidence type="ECO:0000259" key="7">
    <source>
        <dbReference type="PROSITE" id="PS50975"/>
    </source>
</evidence>
<evidence type="ECO:0000313" key="8">
    <source>
        <dbReference type="EMBL" id="AMG76235.1"/>
    </source>
</evidence>
<evidence type="ECO:0000256" key="4">
    <source>
        <dbReference type="ARBA" id="ARBA00022840"/>
    </source>
</evidence>
<feature type="binding site" evidence="5">
    <location>
        <position position="104"/>
    </location>
    <ligand>
        <name>ATP</name>
        <dbReference type="ChEBI" id="CHEBI:30616"/>
    </ligand>
</feature>
<dbReference type="GO" id="GO:0004638">
    <property type="term" value="F:phosphoribosylaminoimidazole carboxylase activity"/>
    <property type="evidence" value="ECO:0007669"/>
    <property type="project" value="InterPro"/>
</dbReference>
<comment type="pathway">
    <text evidence="5 6">Purine metabolism; IMP biosynthesis via de novo pathway; 5-amino-1-(5-phospho-D-ribosyl)imidazole-4-carboxylate from 5-amino-1-(5-phospho-D-ribosyl)imidazole (N5-CAIR route): step 1/2.</text>
</comment>
<dbReference type="RefSeq" id="WP_067186341.1">
    <property type="nucleotide sequence ID" value="NZ_CP012199.1"/>
</dbReference>
<dbReference type="HAMAP" id="MF_01928">
    <property type="entry name" value="PurK"/>
    <property type="match status" value="1"/>
</dbReference>
<proteinExistence type="inferred from homology"/>
<feature type="binding site" evidence="5">
    <location>
        <begin position="266"/>
        <end position="267"/>
    </location>
    <ligand>
        <name>ATP</name>
        <dbReference type="ChEBI" id="CHEBI:30616"/>
    </ligand>
</feature>
<dbReference type="Gene3D" id="3.40.50.20">
    <property type="match status" value="1"/>
</dbReference>
<dbReference type="InterPro" id="IPR003135">
    <property type="entry name" value="ATP-grasp_carboxylate-amine"/>
</dbReference>
<keyword evidence="9" id="KW-1185">Reference proteome</keyword>
<dbReference type="GO" id="GO:0006189">
    <property type="term" value="P:'de novo' IMP biosynthetic process"/>
    <property type="evidence" value="ECO:0007669"/>
    <property type="project" value="UniProtKB-UniRule"/>
</dbReference>
<keyword evidence="1 5" id="KW-0436">Ligase</keyword>
<dbReference type="Proteomes" id="UP000058599">
    <property type="component" value="Chromosome"/>
</dbReference>
<dbReference type="Pfam" id="PF02222">
    <property type="entry name" value="ATP-grasp"/>
    <property type="match status" value="1"/>
</dbReference>
<organism evidence="8 9">
    <name type="scientific">Sphingopyxis granuli</name>
    <dbReference type="NCBI Taxonomy" id="267128"/>
    <lineage>
        <taxon>Bacteria</taxon>
        <taxon>Pseudomonadati</taxon>
        <taxon>Pseudomonadota</taxon>
        <taxon>Alphaproteobacteria</taxon>
        <taxon>Sphingomonadales</taxon>
        <taxon>Sphingomonadaceae</taxon>
        <taxon>Sphingopyxis</taxon>
    </lineage>
</organism>
<dbReference type="SUPFAM" id="SSF52440">
    <property type="entry name" value="PreATP-grasp domain"/>
    <property type="match status" value="1"/>
</dbReference>
<dbReference type="Pfam" id="PF22660">
    <property type="entry name" value="RS_preATP-grasp-like"/>
    <property type="match status" value="1"/>
</dbReference>
<sequence>MLPPGSTIGILGGGQLGRMLAAAAAQLGYRTHVYAPDRESVAAEVAAMHTRAAWDDEQRLAAFAAACDVVTFEFENVPVDTVRFLSGHVAVRPGAKSLEVAQDRLAEKAFVAGLGGRTAPFAAVPDRAALDAALAAIGTPAILKTVRMGYDGKGQARIASPDPADADAAWQAIGARAAILEGFVAFAHEFSAILVRGLDGETRVWDSPLNVHEAGILRASTLPPPPIVLDQQAEARALLAQVADALDYVGVLAGEFFATDAGPLFNEMAPRVHNSGHWTIEGAVASQFENHVRAVAGLPLGSTAVPRLPVTMHNLIGADIDRVPDLLADGAAHVHHYGKTEVRPGRKLGHVTWVGPGVGPEAVPR</sequence>
<dbReference type="Gene3D" id="3.30.470.20">
    <property type="entry name" value="ATP-grasp fold, B domain"/>
    <property type="match status" value="1"/>
</dbReference>
<dbReference type="AlphaFoldDB" id="A0AA86GS54"/>
<dbReference type="GO" id="GO:0005524">
    <property type="term" value="F:ATP binding"/>
    <property type="evidence" value="ECO:0007669"/>
    <property type="project" value="UniProtKB-UniRule"/>
</dbReference>
<dbReference type="PANTHER" id="PTHR11609:SF5">
    <property type="entry name" value="PHOSPHORIBOSYLAMINOIMIDAZOLE CARBOXYLASE"/>
    <property type="match status" value="1"/>
</dbReference>
<evidence type="ECO:0000256" key="2">
    <source>
        <dbReference type="ARBA" id="ARBA00022741"/>
    </source>
</evidence>
<keyword evidence="3 5" id="KW-0658">Purine biosynthesis</keyword>
<evidence type="ECO:0000256" key="1">
    <source>
        <dbReference type="ARBA" id="ARBA00022598"/>
    </source>
</evidence>
<dbReference type="NCBIfam" id="NF004676">
    <property type="entry name" value="PRK06019.1-2"/>
    <property type="match status" value="1"/>
</dbReference>
<dbReference type="GO" id="GO:0005829">
    <property type="term" value="C:cytosol"/>
    <property type="evidence" value="ECO:0007669"/>
    <property type="project" value="TreeGrafter"/>
</dbReference>
<dbReference type="InterPro" id="IPR005875">
    <property type="entry name" value="PurK"/>
</dbReference>
<dbReference type="NCBIfam" id="TIGR01161">
    <property type="entry name" value="purK"/>
    <property type="match status" value="1"/>
</dbReference>
<accession>A0AA86GS54</accession>
<dbReference type="FunFam" id="3.30.1490.20:FF:000015">
    <property type="entry name" value="N5-carboxyaminoimidazole ribonucleotide synthase"/>
    <property type="match status" value="1"/>
</dbReference>
<evidence type="ECO:0000256" key="6">
    <source>
        <dbReference type="RuleBase" id="RU361200"/>
    </source>
</evidence>
<dbReference type="InterPro" id="IPR054350">
    <property type="entry name" value="PurT/PurK_preATP-grasp"/>
</dbReference>
<dbReference type="GO" id="GO:0034028">
    <property type="term" value="F:5-(carboxyamino)imidazole ribonucleotide synthase activity"/>
    <property type="evidence" value="ECO:0007669"/>
    <property type="project" value="UniProtKB-UniRule"/>
</dbReference>
<feature type="binding site" evidence="5">
    <location>
        <position position="212"/>
    </location>
    <ligand>
        <name>ATP</name>
        <dbReference type="ChEBI" id="CHEBI:30616"/>
    </ligand>
</feature>
<dbReference type="Pfam" id="PF17769">
    <property type="entry name" value="PurK_C"/>
    <property type="match status" value="1"/>
</dbReference>
<comment type="subunit">
    <text evidence="5 6">Homodimer.</text>
</comment>
<dbReference type="InterPro" id="IPR011054">
    <property type="entry name" value="Rudment_hybrid_motif"/>
</dbReference>
<evidence type="ECO:0000256" key="5">
    <source>
        <dbReference type="HAMAP-Rule" id="MF_01928"/>
    </source>
</evidence>
<comment type="similarity">
    <text evidence="5 6">Belongs to the PurK/PurT family.</text>
</comment>
<feature type="binding site" evidence="5">
    <location>
        <position position="144"/>
    </location>
    <ligand>
        <name>ATP</name>
        <dbReference type="ChEBI" id="CHEBI:30616"/>
    </ligand>
</feature>
<feature type="binding site" evidence="5">
    <location>
        <begin position="149"/>
        <end position="155"/>
    </location>
    <ligand>
        <name>ATP</name>
        <dbReference type="ChEBI" id="CHEBI:30616"/>
    </ligand>
</feature>
<dbReference type="PANTHER" id="PTHR11609">
    <property type="entry name" value="PURINE BIOSYNTHESIS PROTEIN 6/7, PUR6/7"/>
    <property type="match status" value="1"/>
</dbReference>
<dbReference type="FunFam" id="3.40.50.20:FF:000016">
    <property type="entry name" value="N5-carboxyaminoimidazole ribonucleotide synthase"/>
    <property type="match status" value="1"/>
</dbReference>
<comment type="function">
    <text evidence="6">Catalyzes the ATP-dependent conversion of 5-aminoimidazole ribonucleotide (AIR) and HCO(3)- to N5-carboxyaminoimidazole ribonucleotide (N5-CAIR).</text>
</comment>
<gene>
    <name evidence="5 6 8" type="primary">purK</name>
    <name evidence="8" type="ORF">SGRAN_3904</name>
</gene>
<name>A0AA86GS54_9SPHN</name>
<keyword evidence="4 5" id="KW-0067">ATP-binding</keyword>
<keyword evidence="2 5" id="KW-0547">Nucleotide-binding</keyword>
<dbReference type="KEGG" id="sgi:SGRAN_3904"/>
<evidence type="ECO:0000256" key="3">
    <source>
        <dbReference type="ARBA" id="ARBA00022755"/>
    </source>
</evidence>
<protein>
    <recommendedName>
        <fullName evidence="5 6">N5-carboxyaminoimidazole ribonucleotide synthase</fullName>
        <shortName evidence="5 6">N5-CAIR synthase</shortName>
        <ecNumber evidence="5 6">6.3.4.18</ecNumber>
    </recommendedName>
    <alternativeName>
        <fullName evidence="5 6">5-(carboxyamino)imidazole ribonucleotide synthetase</fullName>
    </alternativeName>
</protein>
<dbReference type="GO" id="GO:0046872">
    <property type="term" value="F:metal ion binding"/>
    <property type="evidence" value="ECO:0007669"/>
    <property type="project" value="InterPro"/>
</dbReference>
<dbReference type="PROSITE" id="PS50975">
    <property type="entry name" value="ATP_GRASP"/>
    <property type="match status" value="1"/>
</dbReference>
<dbReference type="EC" id="6.3.4.18" evidence="5 6"/>
<dbReference type="EMBL" id="CP012199">
    <property type="protein sequence ID" value="AMG76235.1"/>
    <property type="molecule type" value="Genomic_DNA"/>
</dbReference>
<dbReference type="Gene3D" id="3.30.1490.20">
    <property type="entry name" value="ATP-grasp fold, A domain"/>
    <property type="match status" value="1"/>
</dbReference>
<dbReference type="NCBIfam" id="NF004679">
    <property type="entry name" value="PRK06019.1-5"/>
    <property type="match status" value="1"/>
</dbReference>
<dbReference type="InterPro" id="IPR016185">
    <property type="entry name" value="PreATP-grasp_dom_sf"/>
</dbReference>
<feature type="binding site" evidence="5">
    <location>
        <position position="189"/>
    </location>
    <ligand>
        <name>ATP</name>
        <dbReference type="ChEBI" id="CHEBI:30616"/>
    </ligand>
</feature>
<reference evidence="8 9" key="1">
    <citation type="journal article" date="2016" name="BMC Genomics">
        <title>Genomic analysis of the nitrate-respiring Sphingopyxis granuli (formerly Sphingomonas macrogoltabida) strain TFA.</title>
        <authorList>
            <person name="Garcia-Romero I."/>
            <person name="Perez-Pulido A.J."/>
            <person name="Gonzalez-Flores Y.E."/>
            <person name="Reyes-Ramirez F."/>
            <person name="Santero E."/>
            <person name="Floriano B."/>
        </authorList>
    </citation>
    <scope>NUCLEOTIDE SEQUENCE [LARGE SCALE GENOMIC DNA]</scope>
    <source>
        <strain evidence="8 9">TFA</strain>
    </source>
</reference>
<evidence type="ECO:0000313" key="9">
    <source>
        <dbReference type="Proteomes" id="UP000058599"/>
    </source>
</evidence>
<feature type="binding site" evidence="5">
    <location>
        <begin position="181"/>
        <end position="184"/>
    </location>
    <ligand>
        <name>ATP</name>
        <dbReference type="ChEBI" id="CHEBI:30616"/>
    </ligand>
</feature>